<evidence type="ECO:0000313" key="2">
    <source>
        <dbReference type="Proteomes" id="UP000828048"/>
    </source>
</evidence>
<dbReference type="EMBL" id="CM037155">
    <property type="protein sequence ID" value="KAH7845507.1"/>
    <property type="molecule type" value="Genomic_DNA"/>
</dbReference>
<dbReference type="Proteomes" id="UP000828048">
    <property type="component" value="Chromosome 5"/>
</dbReference>
<name>A0ACB7XX20_9ERIC</name>
<proteinExistence type="predicted"/>
<reference evidence="1 2" key="1">
    <citation type="journal article" date="2021" name="Hortic Res">
        <title>High-quality reference genome and annotation aids understanding of berry development for evergreen blueberry (Vaccinium darrowii).</title>
        <authorList>
            <person name="Yu J."/>
            <person name="Hulse-Kemp A.M."/>
            <person name="Babiker E."/>
            <person name="Staton M."/>
        </authorList>
    </citation>
    <scope>NUCLEOTIDE SEQUENCE [LARGE SCALE GENOMIC DNA]</scope>
    <source>
        <strain evidence="2">cv. NJ 8807/NJ 8810</strain>
        <tissue evidence="1">Young leaf</tissue>
    </source>
</reference>
<organism evidence="1 2">
    <name type="scientific">Vaccinium darrowii</name>
    <dbReference type="NCBI Taxonomy" id="229202"/>
    <lineage>
        <taxon>Eukaryota</taxon>
        <taxon>Viridiplantae</taxon>
        <taxon>Streptophyta</taxon>
        <taxon>Embryophyta</taxon>
        <taxon>Tracheophyta</taxon>
        <taxon>Spermatophyta</taxon>
        <taxon>Magnoliopsida</taxon>
        <taxon>eudicotyledons</taxon>
        <taxon>Gunneridae</taxon>
        <taxon>Pentapetalae</taxon>
        <taxon>asterids</taxon>
        <taxon>Ericales</taxon>
        <taxon>Ericaceae</taxon>
        <taxon>Vaccinioideae</taxon>
        <taxon>Vaccinieae</taxon>
        <taxon>Vaccinium</taxon>
    </lineage>
</organism>
<comment type="caution">
    <text evidence="1">The sequence shown here is derived from an EMBL/GenBank/DDBJ whole genome shotgun (WGS) entry which is preliminary data.</text>
</comment>
<keyword evidence="2" id="KW-1185">Reference proteome</keyword>
<sequence>MVGGGNRRDEGSLVIKNTNVFAALETLRKKKKKSSDKTGSKSQATEPDEQRVFWAPAPLTAKSWADVDDEDDDDYYATTAPPQSIWGASESDEAKEKKMPAEESESEEDILDEGDEEEEEEHDQLPEETTQMEPVENKAPEVPSAPKEAERQLSKKEIKKKELAELEALLADFGVSPKVDNTPDESQDVTREMKDGEANGNDGGEKKGNVPTESKVAKKKKKKDKSSKEVKEPQDQLNSTDVTTGPEETAGTEHAEEDASSIDVKERLKRMASAKKKKSNKDLDGAARAAATEAAARSARLAAAKKKEKNHYNQQPVRSQTIAKASTIVSIWCCIRAGFDHFGTG</sequence>
<accession>A0ACB7XX20</accession>
<protein>
    <submittedName>
        <fullName evidence="1">Uncharacterized protein</fullName>
    </submittedName>
</protein>
<gene>
    <name evidence="1" type="ORF">Vadar_002960</name>
</gene>
<evidence type="ECO:0000313" key="1">
    <source>
        <dbReference type="EMBL" id="KAH7845507.1"/>
    </source>
</evidence>